<dbReference type="PANTHER" id="PTHR31143">
    <property type="match status" value="1"/>
</dbReference>
<proteinExistence type="predicted"/>
<dbReference type="Gene3D" id="3.40.630.30">
    <property type="match status" value="1"/>
</dbReference>
<dbReference type="EMBL" id="LNYU01000081">
    <property type="protein sequence ID" value="KTD56664.1"/>
    <property type="molecule type" value="Genomic_DNA"/>
</dbReference>
<reference evidence="2 3" key="1">
    <citation type="submission" date="2015-11" db="EMBL/GenBank/DDBJ databases">
        <title>Genomic analysis of 38 Legionella species identifies large and diverse effector repertoires.</title>
        <authorList>
            <person name="Burstein D."/>
            <person name="Amaro F."/>
            <person name="Zusman T."/>
            <person name="Lifshitz Z."/>
            <person name="Cohen O."/>
            <person name="Gilbert J.A."/>
            <person name="Pupko T."/>
            <person name="Shuman H.A."/>
            <person name="Segal G."/>
        </authorList>
    </citation>
    <scope>NUCLEOTIDE SEQUENCE [LARGE SCALE GENOMIC DNA]</scope>
    <source>
        <strain evidence="2 3">SC-63-C7</strain>
    </source>
</reference>
<name>A0A0W0YI76_9GAMM</name>
<organism evidence="2 3">
    <name type="scientific">Legionella santicrucis</name>
    <dbReference type="NCBI Taxonomy" id="45074"/>
    <lineage>
        <taxon>Bacteria</taxon>
        <taxon>Pseudomonadati</taxon>
        <taxon>Pseudomonadota</taxon>
        <taxon>Gammaproteobacteria</taxon>
        <taxon>Legionellales</taxon>
        <taxon>Legionellaceae</taxon>
        <taxon>Legionella</taxon>
    </lineage>
</organism>
<dbReference type="AlphaFoldDB" id="A0A0W0YI76"/>
<dbReference type="STRING" id="45074.Lsan_2824"/>
<feature type="domain" description="N-acetyltransferase" evidence="1">
    <location>
        <begin position="121"/>
        <end position="255"/>
    </location>
</feature>
<evidence type="ECO:0000313" key="3">
    <source>
        <dbReference type="Proteomes" id="UP000054703"/>
    </source>
</evidence>
<dbReference type="OrthoDB" id="3570754at2"/>
<gene>
    <name evidence="2" type="ORF">Lsan_2824</name>
</gene>
<accession>A0A0W0YI76</accession>
<dbReference type="GO" id="GO:0016747">
    <property type="term" value="F:acyltransferase activity, transferring groups other than amino-acyl groups"/>
    <property type="evidence" value="ECO:0007669"/>
    <property type="project" value="InterPro"/>
</dbReference>
<dbReference type="PROSITE" id="PS51186">
    <property type="entry name" value="GNAT"/>
    <property type="match status" value="1"/>
</dbReference>
<dbReference type="Proteomes" id="UP000054703">
    <property type="component" value="Unassembled WGS sequence"/>
</dbReference>
<comment type="caution">
    <text evidence="2">The sequence shown here is derived from an EMBL/GenBank/DDBJ whole genome shotgun (WGS) entry which is preliminary data.</text>
</comment>
<dbReference type="InterPro" id="IPR027365">
    <property type="entry name" value="GNAT_acetyltra_YdfB-like"/>
</dbReference>
<dbReference type="RefSeq" id="WP_006871030.1">
    <property type="nucleotide sequence ID" value="NZ_CAAAIH010000009.1"/>
</dbReference>
<evidence type="ECO:0000313" key="2">
    <source>
        <dbReference type="EMBL" id="KTD56664.1"/>
    </source>
</evidence>
<evidence type="ECO:0000259" key="1">
    <source>
        <dbReference type="PROSITE" id="PS51186"/>
    </source>
</evidence>
<keyword evidence="3" id="KW-1185">Reference proteome</keyword>
<dbReference type="InterPro" id="IPR016181">
    <property type="entry name" value="Acyl_CoA_acyltransferase"/>
</dbReference>
<dbReference type="PANTHER" id="PTHR31143:SF2">
    <property type="entry name" value="FR47-LIKE DOMAIN-CONTAINING PROTEIN-RELATED"/>
    <property type="match status" value="1"/>
</dbReference>
<sequence length="265" mass="30352">MLKILDKILDQWILEEFKTFPNQGILWEIIEHQNTGKIFELPSKAILIMENCPDPFLFIAGELEDEDVTEVISLVGGLEFPMLYCRAKYHHLFLKRGWNFHLRSSLSLLKLKQIISPDPTLEIKPIESIDLFKQCTWYKERSELYGADENFLRHGIGYALCKGSSVVSEAYASKGGGYAEIGVITHPEHKRKGYATLIVAHLINECKKLKIIPQWSCNIDNRASLYTGLNMGFEIDSYYTLLVPDCGNVLCQNLINWLENNNYCA</sequence>
<dbReference type="SUPFAM" id="SSF55729">
    <property type="entry name" value="Acyl-CoA N-acyltransferases (Nat)"/>
    <property type="match status" value="1"/>
</dbReference>
<dbReference type="InterPro" id="IPR000182">
    <property type="entry name" value="GNAT_dom"/>
</dbReference>
<keyword evidence="2" id="KW-0808">Transferase</keyword>
<dbReference type="Pfam" id="PF12746">
    <property type="entry name" value="GNAT_acetyltran"/>
    <property type="match status" value="1"/>
</dbReference>
<dbReference type="CDD" id="cd04301">
    <property type="entry name" value="NAT_SF"/>
    <property type="match status" value="1"/>
</dbReference>
<protein>
    <submittedName>
        <fullName evidence="2">GNAT acetyltransferase</fullName>
    </submittedName>
</protein>
<dbReference type="PATRIC" id="fig|45074.5.peg.3035"/>